<dbReference type="EMBL" id="KL363259">
    <property type="protein sequence ID" value="KFD50102.1"/>
    <property type="molecule type" value="Genomic_DNA"/>
</dbReference>
<sequence length="61" mass="7282">MNIQDFDDSRFLPFKIFTYASSIGEAHRYQEHMKALTRYRNAVDRLNIPTHYEDAPDFRAT</sequence>
<evidence type="ECO:0000313" key="1">
    <source>
        <dbReference type="EMBL" id="KFD50102.1"/>
    </source>
</evidence>
<reference evidence="1 2" key="1">
    <citation type="journal article" date="2014" name="Nat. Genet.">
        <title>Genome and transcriptome of the porcine whipworm Trichuris suis.</title>
        <authorList>
            <person name="Jex A.R."/>
            <person name="Nejsum P."/>
            <person name="Schwarz E.M."/>
            <person name="Hu L."/>
            <person name="Young N.D."/>
            <person name="Hall R.S."/>
            <person name="Korhonen P.K."/>
            <person name="Liao S."/>
            <person name="Thamsborg S."/>
            <person name="Xia J."/>
            <person name="Xu P."/>
            <person name="Wang S."/>
            <person name="Scheerlinck J.P."/>
            <person name="Hofmann A."/>
            <person name="Sternberg P.W."/>
            <person name="Wang J."/>
            <person name="Gasser R.B."/>
        </authorList>
    </citation>
    <scope>NUCLEOTIDE SEQUENCE [LARGE SCALE GENOMIC DNA]</scope>
    <source>
        <strain evidence="1">DCEP-RM93M</strain>
    </source>
</reference>
<protein>
    <submittedName>
        <fullName evidence="1">Uncharacterized protein</fullName>
    </submittedName>
</protein>
<gene>
    <name evidence="1" type="ORF">M513_09062</name>
</gene>
<dbReference type="Proteomes" id="UP000030764">
    <property type="component" value="Unassembled WGS sequence"/>
</dbReference>
<organism evidence="1 2">
    <name type="scientific">Trichuris suis</name>
    <name type="common">pig whipworm</name>
    <dbReference type="NCBI Taxonomy" id="68888"/>
    <lineage>
        <taxon>Eukaryota</taxon>
        <taxon>Metazoa</taxon>
        <taxon>Ecdysozoa</taxon>
        <taxon>Nematoda</taxon>
        <taxon>Enoplea</taxon>
        <taxon>Dorylaimia</taxon>
        <taxon>Trichinellida</taxon>
        <taxon>Trichuridae</taxon>
        <taxon>Trichuris</taxon>
    </lineage>
</organism>
<evidence type="ECO:0000313" key="2">
    <source>
        <dbReference type="Proteomes" id="UP000030764"/>
    </source>
</evidence>
<name>A0A085LYQ6_9BILA</name>
<keyword evidence="2" id="KW-1185">Reference proteome</keyword>
<proteinExistence type="predicted"/>
<dbReference type="AlphaFoldDB" id="A0A085LYQ6"/>
<accession>A0A085LYQ6</accession>